<dbReference type="Gene3D" id="2.10.109.10">
    <property type="entry name" value="Umud Fragment, subunit A"/>
    <property type="match status" value="1"/>
</dbReference>
<accession>A0ABV8M0T2</accession>
<gene>
    <name evidence="4" type="ORF">ACFOZ4_37255</name>
</gene>
<feature type="domain" description="Peptidase S26" evidence="3">
    <location>
        <begin position="13"/>
        <end position="92"/>
    </location>
</feature>
<dbReference type="PRINTS" id="PR00727">
    <property type="entry name" value="LEADERPTASE"/>
</dbReference>
<comment type="subcellular location">
    <subcellularLocation>
        <location evidence="1">Cell membrane</location>
        <topology evidence="1">Single-pass type II membrane protein</topology>
    </subcellularLocation>
</comment>
<evidence type="ECO:0000256" key="2">
    <source>
        <dbReference type="ARBA" id="ARBA00009370"/>
    </source>
</evidence>
<evidence type="ECO:0000256" key="1">
    <source>
        <dbReference type="ARBA" id="ARBA00004401"/>
    </source>
</evidence>
<dbReference type="PANTHER" id="PTHR43390:SF1">
    <property type="entry name" value="CHLOROPLAST PROCESSING PEPTIDASE"/>
    <property type="match status" value="1"/>
</dbReference>
<comment type="caution">
    <text evidence="4">The sequence shown here is derived from an EMBL/GenBank/DDBJ whole genome shotgun (WGS) entry which is preliminary data.</text>
</comment>
<dbReference type="EMBL" id="JBHSAY010000029">
    <property type="protein sequence ID" value="MFC4136287.1"/>
    <property type="molecule type" value="Genomic_DNA"/>
</dbReference>
<evidence type="ECO:0000259" key="3">
    <source>
        <dbReference type="Pfam" id="PF10502"/>
    </source>
</evidence>
<dbReference type="Proteomes" id="UP001595816">
    <property type="component" value="Unassembled WGS sequence"/>
</dbReference>
<name>A0ABV8M0T2_9ACTN</name>
<dbReference type="InterPro" id="IPR019533">
    <property type="entry name" value="Peptidase_S26"/>
</dbReference>
<comment type="similarity">
    <text evidence="2">Belongs to the peptidase S26 family.</text>
</comment>
<dbReference type="RefSeq" id="WP_253751150.1">
    <property type="nucleotide sequence ID" value="NZ_JAMZDZ010000001.1"/>
</dbReference>
<evidence type="ECO:0000313" key="4">
    <source>
        <dbReference type="EMBL" id="MFC4136287.1"/>
    </source>
</evidence>
<dbReference type="PANTHER" id="PTHR43390">
    <property type="entry name" value="SIGNAL PEPTIDASE I"/>
    <property type="match status" value="1"/>
</dbReference>
<sequence>MIWDLLRRRLLIVTVDGHSMLPAYAPGDRLLVRRTPADRVRPGMPVVFRSPAGTPELSAIADVTDSSRVRRMLPDDRLLVKRVVAVAGDPVPARLSIGDEHGRVPPGRLVVLGDNPAVSYDSREFGFLDAALVVGVAVRRLARAPLSTDQDAPMIG</sequence>
<organism evidence="4 5">
    <name type="scientific">Hamadaea flava</name>
    <dbReference type="NCBI Taxonomy" id="1742688"/>
    <lineage>
        <taxon>Bacteria</taxon>
        <taxon>Bacillati</taxon>
        <taxon>Actinomycetota</taxon>
        <taxon>Actinomycetes</taxon>
        <taxon>Micromonosporales</taxon>
        <taxon>Micromonosporaceae</taxon>
        <taxon>Hamadaea</taxon>
    </lineage>
</organism>
<proteinExistence type="inferred from homology"/>
<feature type="domain" description="Peptidase S26" evidence="3">
    <location>
        <begin position="101"/>
        <end position="138"/>
    </location>
</feature>
<reference evidence="5" key="1">
    <citation type="journal article" date="2019" name="Int. J. Syst. Evol. Microbiol.">
        <title>The Global Catalogue of Microorganisms (GCM) 10K type strain sequencing project: providing services to taxonomists for standard genome sequencing and annotation.</title>
        <authorList>
            <consortium name="The Broad Institute Genomics Platform"/>
            <consortium name="The Broad Institute Genome Sequencing Center for Infectious Disease"/>
            <person name="Wu L."/>
            <person name="Ma J."/>
        </authorList>
    </citation>
    <scope>NUCLEOTIDE SEQUENCE [LARGE SCALE GENOMIC DNA]</scope>
    <source>
        <strain evidence="5">CGMCC 4.7289</strain>
    </source>
</reference>
<dbReference type="CDD" id="cd06530">
    <property type="entry name" value="S26_SPase_I"/>
    <property type="match status" value="1"/>
</dbReference>
<evidence type="ECO:0000313" key="5">
    <source>
        <dbReference type="Proteomes" id="UP001595816"/>
    </source>
</evidence>
<dbReference type="InterPro" id="IPR036286">
    <property type="entry name" value="LexA/Signal_pep-like_sf"/>
</dbReference>
<keyword evidence="5" id="KW-1185">Reference proteome</keyword>
<dbReference type="InterPro" id="IPR000223">
    <property type="entry name" value="Pept_S26A_signal_pept_1"/>
</dbReference>
<protein>
    <submittedName>
        <fullName evidence="4">S26 family signal peptidase</fullName>
    </submittedName>
</protein>
<dbReference type="Pfam" id="PF10502">
    <property type="entry name" value="Peptidase_S26"/>
    <property type="match status" value="2"/>
</dbReference>
<dbReference type="SUPFAM" id="SSF51306">
    <property type="entry name" value="LexA/Signal peptidase"/>
    <property type="match status" value="1"/>
</dbReference>